<organism evidence="1 2">
    <name type="scientific">Nelumbo nucifera</name>
    <name type="common">Sacred lotus</name>
    <dbReference type="NCBI Taxonomy" id="4432"/>
    <lineage>
        <taxon>Eukaryota</taxon>
        <taxon>Viridiplantae</taxon>
        <taxon>Streptophyta</taxon>
        <taxon>Embryophyta</taxon>
        <taxon>Tracheophyta</taxon>
        <taxon>Spermatophyta</taxon>
        <taxon>Magnoliopsida</taxon>
        <taxon>Proteales</taxon>
        <taxon>Nelumbonaceae</taxon>
        <taxon>Nelumbo</taxon>
    </lineage>
</organism>
<sequence length="27" mass="3118">MPSPPTLLSFQARVEHNECQTSRLLYV</sequence>
<accession>A0A822ZV06</accession>
<name>A0A822ZV06_NELNU</name>
<dbReference type="AlphaFoldDB" id="A0A822ZV06"/>
<proteinExistence type="predicted"/>
<reference evidence="1 2" key="1">
    <citation type="journal article" date="2020" name="Mol. Biol. Evol.">
        <title>Distinct Expression and Methylation Patterns for Genes with Different Fates following a Single Whole-Genome Duplication in Flowering Plants.</title>
        <authorList>
            <person name="Shi T."/>
            <person name="Rahmani R.S."/>
            <person name="Gugger P.F."/>
            <person name="Wang M."/>
            <person name="Li H."/>
            <person name="Zhang Y."/>
            <person name="Li Z."/>
            <person name="Wang Q."/>
            <person name="Van de Peer Y."/>
            <person name="Marchal K."/>
            <person name="Chen J."/>
        </authorList>
    </citation>
    <scope>NUCLEOTIDE SEQUENCE [LARGE SCALE GENOMIC DNA]</scope>
    <source>
        <tissue evidence="1">Leaf</tissue>
    </source>
</reference>
<evidence type="ECO:0000313" key="1">
    <source>
        <dbReference type="EMBL" id="DAD48717.1"/>
    </source>
</evidence>
<comment type="caution">
    <text evidence="1">The sequence shown here is derived from an EMBL/GenBank/DDBJ whole genome shotgun (WGS) entry which is preliminary data.</text>
</comment>
<protein>
    <submittedName>
        <fullName evidence="1">Uncharacterized protein</fullName>
    </submittedName>
</protein>
<keyword evidence="2" id="KW-1185">Reference proteome</keyword>
<dbReference type="Proteomes" id="UP000607653">
    <property type="component" value="Unassembled WGS sequence"/>
</dbReference>
<evidence type="ECO:0000313" key="2">
    <source>
        <dbReference type="Proteomes" id="UP000607653"/>
    </source>
</evidence>
<dbReference type="EMBL" id="DUZY01000008">
    <property type="protein sequence ID" value="DAD48717.1"/>
    <property type="molecule type" value="Genomic_DNA"/>
</dbReference>
<gene>
    <name evidence="1" type="ORF">HUJ06_018654</name>
</gene>